<evidence type="ECO:0000313" key="2">
    <source>
        <dbReference type="EMBL" id="AMO67260.1"/>
    </source>
</evidence>
<evidence type="ECO:0000313" key="3">
    <source>
        <dbReference type="Proteomes" id="UP000074119"/>
    </source>
</evidence>
<gene>
    <name evidence="2" type="ORF">AZF00_02630</name>
</gene>
<dbReference type="Proteomes" id="UP000074119">
    <property type="component" value="Chromosome"/>
</dbReference>
<reference evidence="2 3" key="1">
    <citation type="submission" date="2015-12" db="EMBL/GenBank/DDBJ databases">
        <authorList>
            <person name="Shamseldin A."/>
            <person name="Moawad H."/>
            <person name="Abd El-Rahim W.M."/>
            <person name="Sadowsky M.J."/>
        </authorList>
    </citation>
    <scope>NUCLEOTIDE SEQUENCE [LARGE SCALE GENOMIC DNA]</scope>
    <source>
        <strain evidence="2 3">SM2</strain>
    </source>
</reference>
<dbReference type="AlphaFoldDB" id="A0A127M228"/>
<dbReference type="RefSeq" id="WP_062383067.1">
    <property type="nucleotide sequence ID" value="NZ_CP014544.1"/>
</dbReference>
<dbReference type="Pfam" id="PF09695">
    <property type="entry name" value="YtfJ_HI0045"/>
    <property type="match status" value="1"/>
</dbReference>
<protein>
    <recommendedName>
        <fullName evidence="4">Transcriptional regulator</fullName>
    </recommendedName>
</protein>
<proteinExistence type="predicted"/>
<dbReference type="STRING" id="1470434.AZF00_02630"/>
<sequence>MSKVALIYFTGFLLTFFGGSVASANAANDKITPALERLGEILPGELVTRGDAIEYRKWTAYSPARKNVLFIHFPAKLSIKTEVDALKNRIIKEQYSVDYLRVVTVADFDDALWGTKSLAALELKANKKSNPDVEVVRDNTGAVRNVWSLPKNTLFVALFSASGKPVYQHTGPISESEMNALLEKINEQLTR</sequence>
<keyword evidence="1" id="KW-0732">Signal</keyword>
<name>A0A127M228_9GAMM</name>
<evidence type="ECO:0000256" key="1">
    <source>
        <dbReference type="SAM" id="SignalP"/>
    </source>
</evidence>
<organism evidence="2 3">
    <name type="scientific">Zhongshania aliphaticivorans</name>
    <dbReference type="NCBI Taxonomy" id="1470434"/>
    <lineage>
        <taxon>Bacteria</taxon>
        <taxon>Pseudomonadati</taxon>
        <taxon>Pseudomonadota</taxon>
        <taxon>Gammaproteobacteria</taxon>
        <taxon>Cellvibrionales</taxon>
        <taxon>Spongiibacteraceae</taxon>
        <taxon>Zhongshania</taxon>
    </lineage>
</organism>
<feature type="signal peptide" evidence="1">
    <location>
        <begin position="1"/>
        <end position="26"/>
    </location>
</feature>
<evidence type="ECO:0008006" key="4">
    <source>
        <dbReference type="Google" id="ProtNLM"/>
    </source>
</evidence>
<feature type="chain" id="PRO_5007274928" description="Transcriptional regulator" evidence="1">
    <location>
        <begin position="27"/>
        <end position="191"/>
    </location>
</feature>
<accession>A0A127M228</accession>
<dbReference type="EMBL" id="CP014544">
    <property type="protein sequence ID" value="AMO67260.1"/>
    <property type="molecule type" value="Genomic_DNA"/>
</dbReference>
<dbReference type="InterPro" id="IPR006513">
    <property type="entry name" value="YtfJ_HI0045"/>
</dbReference>
<dbReference type="KEGG" id="zal:AZF00_02630"/>